<sequence length="142" mass="15713">MFKNILLAADGSVHSKRAASKAIYLAQNVSGSKITLINVLDDLRNRKDILHETMEIEYDTSTSIQKEQTKEIEETIKEAGVSLEVKHVIGEPGPTIVEEANEGEYDIVIIGSRGLNPFQRMVLGSVSHKVSKRVKCPVLIIK</sequence>
<dbReference type="InterPro" id="IPR006015">
    <property type="entry name" value="Universal_stress_UspA"/>
</dbReference>
<name>E6U296_EVAC2</name>
<evidence type="ECO:0000313" key="4">
    <source>
        <dbReference type="Proteomes" id="UP000001401"/>
    </source>
</evidence>
<dbReference type="CDD" id="cd00293">
    <property type="entry name" value="USP-like"/>
    <property type="match status" value="1"/>
</dbReference>
<evidence type="ECO:0000313" key="3">
    <source>
        <dbReference type="EMBL" id="ADU30474.1"/>
    </source>
</evidence>
<dbReference type="Proteomes" id="UP000001401">
    <property type="component" value="Chromosome"/>
</dbReference>
<dbReference type="Pfam" id="PF00582">
    <property type="entry name" value="Usp"/>
    <property type="match status" value="1"/>
</dbReference>
<dbReference type="PRINTS" id="PR01438">
    <property type="entry name" value="UNVRSLSTRESS"/>
</dbReference>
<dbReference type="KEGG" id="bco:Bcell_2214"/>
<feature type="domain" description="UspA" evidence="2">
    <location>
        <begin position="1"/>
        <end position="142"/>
    </location>
</feature>
<gene>
    <name evidence="3" type="ordered locus">Bcell_2214</name>
</gene>
<dbReference type="eggNOG" id="COG0589">
    <property type="taxonomic scope" value="Bacteria"/>
</dbReference>
<dbReference type="RefSeq" id="WP_013488809.1">
    <property type="nucleotide sequence ID" value="NC_014829.1"/>
</dbReference>
<dbReference type="Gene3D" id="3.40.50.620">
    <property type="entry name" value="HUPs"/>
    <property type="match status" value="1"/>
</dbReference>
<dbReference type="EMBL" id="CP002394">
    <property type="protein sequence ID" value="ADU30474.1"/>
    <property type="molecule type" value="Genomic_DNA"/>
</dbReference>
<evidence type="ECO:0000259" key="2">
    <source>
        <dbReference type="Pfam" id="PF00582"/>
    </source>
</evidence>
<dbReference type="AlphaFoldDB" id="E6U296"/>
<organism evidence="3 4">
    <name type="scientific">Evansella cellulosilytica (strain ATCC 21833 / DSM 2522 / FERM P-1141 / JCM 9156 / N-4)</name>
    <name type="common">Bacillus cellulosilyticus</name>
    <dbReference type="NCBI Taxonomy" id="649639"/>
    <lineage>
        <taxon>Bacteria</taxon>
        <taxon>Bacillati</taxon>
        <taxon>Bacillota</taxon>
        <taxon>Bacilli</taxon>
        <taxon>Bacillales</taxon>
        <taxon>Bacillaceae</taxon>
        <taxon>Evansella</taxon>
    </lineage>
</organism>
<dbReference type="InterPro" id="IPR006016">
    <property type="entry name" value="UspA"/>
</dbReference>
<protein>
    <submittedName>
        <fullName evidence="3">UspA domain-containing protein</fullName>
    </submittedName>
</protein>
<dbReference type="InterPro" id="IPR014729">
    <property type="entry name" value="Rossmann-like_a/b/a_fold"/>
</dbReference>
<dbReference type="OrthoDB" id="9777884at2"/>
<keyword evidence="4" id="KW-1185">Reference proteome</keyword>
<dbReference type="HOGENOM" id="CLU_049301_16_3_9"/>
<proteinExistence type="inferred from homology"/>
<accession>E6U296</accession>
<dbReference type="PANTHER" id="PTHR46268">
    <property type="entry name" value="STRESS RESPONSE PROTEIN NHAX"/>
    <property type="match status" value="1"/>
</dbReference>
<dbReference type="PANTHER" id="PTHR46268:SF6">
    <property type="entry name" value="UNIVERSAL STRESS PROTEIN UP12"/>
    <property type="match status" value="1"/>
</dbReference>
<reference evidence="3" key="1">
    <citation type="submission" date="2010-12" db="EMBL/GenBank/DDBJ databases">
        <title>Complete sequence of Bacillus cellulosilyticus DSM 2522.</title>
        <authorList>
            <consortium name="US DOE Joint Genome Institute"/>
            <person name="Lucas S."/>
            <person name="Copeland A."/>
            <person name="Lapidus A."/>
            <person name="Cheng J.-F."/>
            <person name="Bruce D."/>
            <person name="Goodwin L."/>
            <person name="Pitluck S."/>
            <person name="Chertkov O."/>
            <person name="Detter J.C."/>
            <person name="Han C."/>
            <person name="Tapia R."/>
            <person name="Land M."/>
            <person name="Hauser L."/>
            <person name="Jeffries C."/>
            <person name="Kyrpides N."/>
            <person name="Ivanova N."/>
            <person name="Mikhailova N."/>
            <person name="Brumm P."/>
            <person name="Mead D."/>
            <person name="Woyke T."/>
        </authorList>
    </citation>
    <scope>NUCLEOTIDE SEQUENCE [LARGE SCALE GENOMIC DNA]</scope>
    <source>
        <strain evidence="3">DSM 2522</strain>
    </source>
</reference>
<comment type="similarity">
    <text evidence="1">Belongs to the universal stress protein A family.</text>
</comment>
<dbReference type="SUPFAM" id="SSF52402">
    <property type="entry name" value="Adenine nucleotide alpha hydrolases-like"/>
    <property type="match status" value="1"/>
</dbReference>
<dbReference type="STRING" id="649639.Bcell_2214"/>
<evidence type="ECO:0000256" key="1">
    <source>
        <dbReference type="ARBA" id="ARBA00008791"/>
    </source>
</evidence>